<sequence>MRLQPKNNSGFLEIYFLLIDDKDAWDGYHGDYGKQPSTRAMFTANPDTEDKTKWVPSKNGVYSVKSA</sequence>
<gene>
    <name evidence="1" type="ORF">RHMOL_Rhmol04G0226400</name>
</gene>
<proteinExistence type="predicted"/>
<accession>A0ACC0P5S9</accession>
<evidence type="ECO:0000313" key="1">
    <source>
        <dbReference type="EMBL" id="KAI8560067.1"/>
    </source>
</evidence>
<protein>
    <submittedName>
        <fullName evidence="1">Uncharacterized protein</fullName>
    </submittedName>
</protein>
<keyword evidence="2" id="KW-1185">Reference proteome</keyword>
<reference evidence="1" key="1">
    <citation type="submission" date="2022-02" db="EMBL/GenBank/DDBJ databases">
        <title>Plant Genome Project.</title>
        <authorList>
            <person name="Zhang R.-G."/>
        </authorList>
    </citation>
    <scope>NUCLEOTIDE SEQUENCE</scope>
    <source>
        <strain evidence="1">AT1</strain>
    </source>
</reference>
<organism evidence="1 2">
    <name type="scientific">Rhododendron molle</name>
    <name type="common">Chinese azalea</name>
    <name type="synonym">Azalea mollis</name>
    <dbReference type="NCBI Taxonomy" id="49168"/>
    <lineage>
        <taxon>Eukaryota</taxon>
        <taxon>Viridiplantae</taxon>
        <taxon>Streptophyta</taxon>
        <taxon>Embryophyta</taxon>
        <taxon>Tracheophyta</taxon>
        <taxon>Spermatophyta</taxon>
        <taxon>Magnoliopsida</taxon>
        <taxon>eudicotyledons</taxon>
        <taxon>Gunneridae</taxon>
        <taxon>Pentapetalae</taxon>
        <taxon>asterids</taxon>
        <taxon>Ericales</taxon>
        <taxon>Ericaceae</taxon>
        <taxon>Ericoideae</taxon>
        <taxon>Rhodoreae</taxon>
        <taxon>Rhododendron</taxon>
    </lineage>
</organism>
<evidence type="ECO:0000313" key="2">
    <source>
        <dbReference type="Proteomes" id="UP001062846"/>
    </source>
</evidence>
<name>A0ACC0P5S9_RHOML</name>
<dbReference type="Proteomes" id="UP001062846">
    <property type="component" value="Chromosome 4"/>
</dbReference>
<dbReference type="EMBL" id="CM046391">
    <property type="protein sequence ID" value="KAI8560067.1"/>
    <property type="molecule type" value="Genomic_DNA"/>
</dbReference>
<comment type="caution">
    <text evidence="1">The sequence shown here is derived from an EMBL/GenBank/DDBJ whole genome shotgun (WGS) entry which is preliminary data.</text>
</comment>